<comment type="caution">
    <text evidence="1">The sequence shown here is derived from an EMBL/GenBank/DDBJ whole genome shotgun (WGS) entry which is preliminary data.</text>
</comment>
<dbReference type="EMBL" id="CAUEEQ010037817">
    <property type="protein sequence ID" value="CAJ0954130.1"/>
    <property type="molecule type" value="Genomic_DNA"/>
</dbReference>
<evidence type="ECO:0000313" key="1">
    <source>
        <dbReference type="EMBL" id="CAJ0954130.1"/>
    </source>
</evidence>
<proteinExistence type="predicted"/>
<keyword evidence="2" id="KW-1185">Reference proteome</keyword>
<dbReference type="Proteomes" id="UP001176940">
    <property type="component" value="Unassembled WGS sequence"/>
</dbReference>
<name>A0ABN9LYA6_9NEOB</name>
<protein>
    <submittedName>
        <fullName evidence="1">Uncharacterized protein</fullName>
    </submittedName>
</protein>
<reference evidence="1" key="1">
    <citation type="submission" date="2023-07" db="EMBL/GenBank/DDBJ databases">
        <authorList>
            <person name="Stuckert A."/>
        </authorList>
    </citation>
    <scope>NUCLEOTIDE SEQUENCE</scope>
</reference>
<sequence>MDTIISDLHQHFRSLEGDCKLLASMLTMRTICEQNLVATIEELISAYPEAEDLTSSLFSELQHFRKVYETTFTKYMVPLDLLNIICKYELKGIFGEIQKSLPVNLKWGKMRSHVELPKALTSPGHTKAMVGKCHKSGR</sequence>
<organism evidence="1 2">
    <name type="scientific">Ranitomeya imitator</name>
    <name type="common">mimic poison frog</name>
    <dbReference type="NCBI Taxonomy" id="111125"/>
    <lineage>
        <taxon>Eukaryota</taxon>
        <taxon>Metazoa</taxon>
        <taxon>Chordata</taxon>
        <taxon>Craniata</taxon>
        <taxon>Vertebrata</taxon>
        <taxon>Euteleostomi</taxon>
        <taxon>Amphibia</taxon>
        <taxon>Batrachia</taxon>
        <taxon>Anura</taxon>
        <taxon>Neobatrachia</taxon>
        <taxon>Hyloidea</taxon>
        <taxon>Dendrobatidae</taxon>
        <taxon>Dendrobatinae</taxon>
        <taxon>Ranitomeya</taxon>
    </lineage>
</organism>
<evidence type="ECO:0000313" key="2">
    <source>
        <dbReference type="Proteomes" id="UP001176940"/>
    </source>
</evidence>
<gene>
    <name evidence="1" type="ORF">RIMI_LOCUS14575709</name>
</gene>
<accession>A0ABN9LYA6</accession>